<dbReference type="InterPro" id="IPR008969">
    <property type="entry name" value="CarboxyPept-like_regulatory"/>
</dbReference>
<feature type="domain" description="SD-repeat containing protein B" evidence="5">
    <location>
        <begin position="1279"/>
        <end position="1363"/>
    </location>
</feature>
<protein>
    <submittedName>
        <fullName evidence="6">DUF11 domain-containing protein</fullName>
    </submittedName>
</protein>
<feature type="domain" description="DUF11" evidence="4">
    <location>
        <begin position="1920"/>
        <end position="2021"/>
    </location>
</feature>
<evidence type="ECO:0000256" key="3">
    <source>
        <dbReference type="ARBA" id="ARBA00022729"/>
    </source>
</evidence>
<dbReference type="Pfam" id="PF01345">
    <property type="entry name" value="DUF11"/>
    <property type="match status" value="8"/>
</dbReference>
<feature type="domain" description="DUF11" evidence="4">
    <location>
        <begin position="216"/>
        <end position="323"/>
    </location>
</feature>
<feature type="domain" description="DUF11" evidence="4">
    <location>
        <begin position="1031"/>
        <end position="1152"/>
    </location>
</feature>
<dbReference type="GO" id="GO:0005576">
    <property type="term" value="C:extracellular region"/>
    <property type="evidence" value="ECO:0007669"/>
    <property type="project" value="UniProtKB-SubCell"/>
</dbReference>
<feature type="domain" description="DUF11" evidence="4">
    <location>
        <begin position="730"/>
        <end position="862"/>
    </location>
</feature>
<keyword evidence="2" id="KW-0964">Secreted</keyword>
<name>A0A4U0QG30_9NEIS</name>
<dbReference type="EMBL" id="SUMF01000005">
    <property type="protein sequence ID" value="TJZ74844.1"/>
    <property type="molecule type" value="Genomic_DNA"/>
</dbReference>
<comment type="subcellular location">
    <subcellularLocation>
        <location evidence="1">Secreted</location>
    </subcellularLocation>
</comment>
<dbReference type="InterPro" id="IPR047589">
    <property type="entry name" value="DUF11_rpt"/>
</dbReference>
<evidence type="ECO:0000313" key="6">
    <source>
        <dbReference type="EMBL" id="TJZ74844.1"/>
    </source>
</evidence>
<feature type="domain" description="DUF11" evidence="4">
    <location>
        <begin position="84"/>
        <end position="197"/>
    </location>
</feature>
<keyword evidence="3" id="KW-0732">Signal</keyword>
<dbReference type="PANTHER" id="PTHR34819">
    <property type="entry name" value="LARGE CYSTEINE-RICH PERIPLASMIC PROTEIN OMCB"/>
    <property type="match status" value="1"/>
</dbReference>
<feature type="domain" description="DUF11" evidence="4">
    <location>
        <begin position="592"/>
        <end position="718"/>
    </location>
</feature>
<keyword evidence="7" id="KW-1185">Reference proteome</keyword>
<dbReference type="SUPFAM" id="SSF49464">
    <property type="entry name" value="Carboxypeptidase regulatory domain-like"/>
    <property type="match status" value="1"/>
</dbReference>
<feature type="domain" description="DUF11" evidence="4">
    <location>
        <begin position="332"/>
        <end position="445"/>
    </location>
</feature>
<organism evidence="6 7">
    <name type="scientific">Chitiniphilus eburneus</name>
    <dbReference type="NCBI Taxonomy" id="2571148"/>
    <lineage>
        <taxon>Bacteria</taxon>
        <taxon>Pseudomonadati</taxon>
        <taxon>Pseudomonadota</taxon>
        <taxon>Betaproteobacteria</taxon>
        <taxon>Neisseriales</taxon>
        <taxon>Chitinibacteraceae</taxon>
        <taxon>Chitiniphilus</taxon>
    </lineage>
</organism>
<evidence type="ECO:0000259" key="5">
    <source>
        <dbReference type="Pfam" id="PF17210"/>
    </source>
</evidence>
<dbReference type="NCBIfam" id="TIGR01451">
    <property type="entry name" value="B_ant_repeat"/>
    <property type="match status" value="7"/>
</dbReference>
<feature type="domain" description="SD-repeat containing protein B" evidence="5">
    <location>
        <begin position="1401"/>
        <end position="1479"/>
    </location>
</feature>
<feature type="domain" description="SD-repeat containing protein B" evidence="5">
    <location>
        <begin position="1159"/>
        <end position="1243"/>
    </location>
</feature>
<dbReference type="Proteomes" id="UP000310016">
    <property type="component" value="Unassembled WGS sequence"/>
</dbReference>
<dbReference type="InterPro" id="IPR033764">
    <property type="entry name" value="Sdr_B"/>
</dbReference>
<dbReference type="OrthoDB" id="9773411at2"/>
<dbReference type="Gene3D" id="2.60.40.1120">
    <property type="entry name" value="Carboxypeptidase-like, regulatory domain"/>
    <property type="match status" value="1"/>
</dbReference>
<sequence length="2239" mass="227021">MASKKIVCPASSFACFVQRNIRANAFVHTSVFRVNPMKPITAFGLFRPRAKGAACRGILARAGLLLAGLLLSGQGWALSNVQVTSFSDAPDPVSATAELTYTITVENGGDMLASDVVVTTDVPTGTSFLSVSDARCAQQGAQVKCLFGALVDTGGGGGSSISYSIRLRVTASGGSVLNSTTTITSASPDANPGNNSALQVTTVTSGTDLAISGGGSATAVGGGPVQYTVNVVNNGPDAASGVRVRYTLPAGVSYASASGGGWSCSAAGQLITCTRGGTAAPGALPQITLNGTVTGSTSGTVTASMTVDATTPDGLPDNNTDTFDTAISSGTDLAITKSATSPQIGGEAVTFTLRPRNNGPIAASTVTVTDSVPVGYAIQSASGTGWTCGIASQVVTCTRASYAVGATNDIAIVATAPASGSYTNTATIGSATTDPVPANNSGSVSAAIAQQQSDLGLTKTKTPNPVAVGSNMISTIVVSNAGPAARMAPIVVTDVLGASETYVSGSGSNWSCVLTVAVAPQTVTCTYSQNIANGGSAPALTVVTRANAAGSLTNNATVLPSGLCATDASQCDLNLVNDSGAVSVTGTAQIADLVLAKTIPDPADNPLVATDNTLTYRLTVTNEGPDDSTGIALRDTLSAYHGSGTGVVVSANTIPGMTCGIAGALVSCNNGALAKDASGYVDITLTRPLKDGAIENVATVNSTDIGDPNRLNNRATVSSDIEPVADIEVVSKTVNPATVKAGVEATYVITVRNNGPSAAAGVAASDTFSVPGGDSGFTFVSAVASNGGSCSGLTAGGSYVGNPALNCTWSGSVASGATRTVTVVVRPNWMAGSAQRQLGNQAVASTTTHDAQPANDSKSATLLIDPAQVDMLVNVTDATAVGAGPDPLGYNPVDLGENVIVYRVTATNNGPSYASGITLTNVFTPPAGKRYTFLCDHDTAAGARQCSPAPAQCDNVGGSYNGVAATITCNAPDGLSSGEGHVRFLAFRIETPPGVGGDVYRLQSTVGRNETDSNAGNDSADETTTVRIRADLALTKVASAARVSLFEPFTWTMTVHNKGPGDSLATTLTDTLPAGMEFTGANPVTPSQGSCTVTGTQFSCDLGTVANGDDATATARVRHTIWPSGGTVTNTARVTTSEVDPTALDNTATGTVTLMRSSLAGLVYFDRAGNGVPDTGTDPGIAGVTLQLSGADAWGNPVTRSATTDVDGNYRFTDLPPAGASGYTVTQTQPVGYHSVRNAAGSAGGTVAGDTITGIVLAAETDAADYLFGETQATGLSGAVYVDGNANGQRDPGEGGIPGVTITLSGTSNSGTPVQCATVTDSAGNYVFPAAGATGVCAAIPPGTYAVIETQPAGFNDGGAIAGDAGGDTSVPNVIGNVVLAANTAASGYLFGEVGTGLSGQVYVDLNDNGQRDAGEPPIADVTIVLEGTDVLGEPVRRTAITDAAGQYAFLNVPGADAAGYTLRETQPAAWGNGKTRAGNIGGTVNGDVVSAIPLGASQYASGYDFGEVGGSLSGTVYLDRNDNGVRDNGEAPLPGVVVTLSGTGADGSTVNITAITDADGRYVFVNLPKAGAGGYTLSETQPVNYGDGKASAGSAGGSASVNSTVGIALAAGAHGTGYDFGDTVAATATLAGKVWIDYDHSRDQDGARTGSGQPGWMVELLRGDSVVAVTQTDAQGNYLFGDVLPSVHVQDHYRLRFTSPKGYVYGAPVSPPPPGQSAFTQFSAPREQREQQDGIVGLYLGAGANVTLQSLPLDPSGVVYDSVRRVPVAGATVRLDGPTGFDPATHLVGGITAQHQSTDASGIYQFLLRPGAPAGIYTLAVTSPAGYAPGASTMIPACASTLTVLSTPNPALVQDSMAPPQSAAPLHAANACPATSPGLASGRGGTQYFLSFVLTPGQSANLVNNHIPVDPILSGALLVRKSTPLTNVQIGDLVPYTIVAQNTLAARLTDVDLRDQLPPGFKYRANSASVDGVRHEPTAAGRALTWSGLDFDAGQTRTVKLLLVVGTGVNEGQYVNQAWAINPLVGTQISNVGSATVRVVPDPLFDCPDVIGKVFDDRNANGYQDDGEPGIPAVRVATPRGLLVTTDAQGRFHVPCPDIPNRDIGSNFVMKLDERTLPSGYRLTTENPRDVRLTRGKLVKLNFGATIHRVVRVELTDDAFAAGDIALAPAWQGQWQALVSQLQPHPSILRLAYRHGGASPELVRQRLDALRRDIVARWHALGDAYPLRIEEEQLEVVQ</sequence>
<evidence type="ECO:0000313" key="7">
    <source>
        <dbReference type="Proteomes" id="UP000310016"/>
    </source>
</evidence>
<reference evidence="6 7" key="1">
    <citation type="submission" date="2019-04" db="EMBL/GenBank/DDBJ databases">
        <title>Chitiniphilus eburnea sp. nov., a novel chitinolytic bacterium isolated from aquaculture sludge.</title>
        <authorList>
            <person name="Sheng M."/>
        </authorList>
    </citation>
    <scope>NUCLEOTIDE SEQUENCE [LARGE SCALE GENOMIC DNA]</scope>
    <source>
        <strain evidence="6 7">HX-2-15</strain>
    </source>
</reference>
<comment type="caution">
    <text evidence="6">The sequence shown here is derived from an EMBL/GenBank/DDBJ whole genome shotgun (WGS) entry which is preliminary data.</text>
</comment>
<proteinExistence type="predicted"/>
<feature type="domain" description="SD-repeat containing protein B" evidence="5">
    <location>
        <begin position="1513"/>
        <end position="1598"/>
    </location>
</feature>
<dbReference type="SUPFAM" id="SSF117074">
    <property type="entry name" value="Hypothetical protein PA1324"/>
    <property type="match status" value="6"/>
</dbReference>
<feature type="domain" description="DUF11" evidence="4">
    <location>
        <begin position="454"/>
        <end position="583"/>
    </location>
</feature>
<accession>A0A4U0QG30</accession>
<evidence type="ECO:0000256" key="1">
    <source>
        <dbReference type="ARBA" id="ARBA00004613"/>
    </source>
</evidence>
<dbReference type="PANTHER" id="PTHR34819:SF3">
    <property type="entry name" value="CELL SURFACE PROTEIN"/>
    <property type="match status" value="1"/>
</dbReference>
<dbReference type="InterPro" id="IPR001434">
    <property type="entry name" value="OmcB-like_DUF11"/>
</dbReference>
<evidence type="ECO:0000256" key="2">
    <source>
        <dbReference type="ARBA" id="ARBA00022525"/>
    </source>
</evidence>
<dbReference type="Pfam" id="PF17210">
    <property type="entry name" value="SdrD_B"/>
    <property type="match status" value="4"/>
</dbReference>
<dbReference type="InterPro" id="IPR051172">
    <property type="entry name" value="Chlamydia_OmcB"/>
</dbReference>
<gene>
    <name evidence="6" type="ORF">FAZ21_07775</name>
</gene>
<dbReference type="InterPro" id="IPR013783">
    <property type="entry name" value="Ig-like_fold"/>
</dbReference>
<evidence type="ECO:0000259" key="4">
    <source>
        <dbReference type="Pfam" id="PF01345"/>
    </source>
</evidence>
<dbReference type="Gene3D" id="2.60.40.10">
    <property type="entry name" value="Immunoglobulins"/>
    <property type="match status" value="8"/>
</dbReference>